<feature type="compositionally biased region" description="Polar residues" evidence="1">
    <location>
        <begin position="780"/>
        <end position="796"/>
    </location>
</feature>
<organism evidence="3 4">
    <name type="scientific">Dufourea novaeangliae</name>
    <name type="common">Sweat bee</name>
    <dbReference type="NCBI Taxonomy" id="178035"/>
    <lineage>
        <taxon>Eukaryota</taxon>
        <taxon>Metazoa</taxon>
        <taxon>Ecdysozoa</taxon>
        <taxon>Arthropoda</taxon>
        <taxon>Hexapoda</taxon>
        <taxon>Insecta</taxon>
        <taxon>Pterygota</taxon>
        <taxon>Neoptera</taxon>
        <taxon>Endopterygota</taxon>
        <taxon>Hymenoptera</taxon>
        <taxon>Apocrita</taxon>
        <taxon>Aculeata</taxon>
        <taxon>Apoidea</taxon>
        <taxon>Anthophila</taxon>
        <taxon>Halictidae</taxon>
        <taxon>Rophitinae</taxon>
        <taxon>Dufourea</taxon>
    </lineage>
</organism>
<feature type="compositionally biased region" description="Basic and acidic residues" evidence="1">
    <location>
        <begin position="394"/>
        <end position="406"/>
    </location>
</feature>
<dbReference type="PANTHER" id="PTHR23093:SF16">
    <property type="entry name" value="FAM194 C-TERMINAL DOMAIN-CONTAINING PROTEIN"/>
    <property type="match status" value="1"/>
</dbReference>
<feature type="compositionally biased region" description="Basic and acidic residues" evidence="1">
    <location>
        <begin position="469"/>
        <end position="489"/>
    </location>
</feature>
<dbReference type="InterPro" id="IPR029281">
    <property type="entry name" value="FAM194_C"/>
</dbReference>
<dbReference type="AlphaFoldDB" id="A0A154P1X6"/>
<accession>A0A154P1X6</accession>
<dbReference type="OrthoDB" id="331263at2759"/>
<feature type="compositionally biased region" description="Basic and acidic residues" evidence="1">
    <location>
        <begin position="545"/>
        <end position="571"/>
    </location>
</feature>
<name>A0A154P1X6_DUFNO</name>
<dbReference type="PANTHER" id="PTHR23093">
    <property type="entry name" value="SIMILAR TO CHROMOSOME 3 OPEN READING FRAME 20"/>
    <property type="match status" value="1"/>
</dbReference>
<protein>
    <recommendedName>
        <fullName evidence="2">FAM194 C-terminal domain-containing protein</fullName>
    </recommendedName>
</protein>
<evidence type="ECO:0000259" key="2">
    <source>
        <dbReference type="Pfam" id="PF14977"/>
    </source>
</evidence>
<feature type="region of interest" description="Disordered" evidence="1">
    <location>
        <begin position="777"/>
        <end position="824"/>
    </location>
</feature>
<dbReference type="Pfam" id="PF14977">
    <property type="entry name" value="FAM194"/>
    <property type="match status" value="2"/>
</dbReference>
<gene>
    <name evidence="3" type="ORF">WN55_08835</name>
</gene>
<feature type="compositionally biased region" description="Basic and acidic residues" evidence="1">
    <location>
        <begin position="496"/>
        <end position="515"/>
    </location>
</feature>
<dbReference type="STRING" id="178035.A0A154P1X6"/>
<feature type="domain" description="FAM194 C-terminal" evidence="2">
    <location>
        <begin position="831"/>
        <end position="905"/>
    </location>
</feature>
<feature type="region of interest" description="Disordered" evidence="1">
    <location>
        <begin position="222"/>
        <end position="586"/>
    </location>
</feature>
<proteinExistence type="predicted"/>
<evidence type="ECO:0000313" key="4">
    <source>
        <dbReference type="Proteomes" id="UP000076502"/>
    </source>
</evidence>
<sequence>MKDHPCVVGVGTQLTVDGGGRETSTRLASAHCWGVTPNTRDALRIGGWDTVVAYAMTNRGEKSIIITMQNRKFCVRKDQLIENSECLSFALEIFLKAYHLLKDFTVFFKFRISKSCGIDHDRIPLYGALNVVAEAVKSQRPGLFRDIFGCVRRKQHEDVPVCIIQQGVSKEERGDGEIRTKRSNSLPFADTDRYYEDLYPGLERSGAAATFTKSFQDGRFKKDASVEAQSTDEDKSPRRFSDATRESRDHDRTLKYRDAGEISATRRRESGVSSRRTGAESYGAASRGPDKFDRVGARDLTKMPAYHGNEGNGGARRRRNIDRELGSPIASDRREERDDVPAGSNVGRGPRGARDEEGTAGGKMRKIKRDKNSSQGREKERVSRSDNEENGTNRSRDGRNRQDTFMRRKTKSKKLESVDEKPGDKRQRKLYRNEFPDDTYDGEKTTGRRNKKKAGERMNDEMEETADTSESKGSRGRWKEKTRARDSGKKGVSYGFDKEETVRKRDGKWRDRSSGEETDSDLTKKGGKIRGRSAENKSTPNSDGQSKKETSEAGKKGRGGRDSSRTNDDYSKINGPRYHKMGTKDLRETERRLIEYQLSNKRFVQHGWTMMPITKTMRKVIQYQTKPAKPHLNWFERHKSSGRTYYNDGATVFVNSRVDGSGEVYYPNGKLAIEVRRQEKQKYDMYTVFSPGGKDCVGVERKSQLVGVFDTKGNGVVFDEDGATRLSYNQIGGIWRDNPTGPPLLWKWDVDEKNSVVKTVYAEKSAVRIEKFLPPRVSSPLKSSRSGKPSTLSASPRNKEKKVVKQKPVVPAHNDEEEEVGSGHDVPCDYTKDTYSLKMICMKLTDYISLRILNRREIYLRFFANGKTIRIELGTILNFNKEVASYFVDTSVKDAMLKCKFDDLLTSHFEPDDSLHDLAQELRKVRKSGRQRKLMIKKYKPYLSVWNSLKTRCRP</sequence>
<feature type="compositionally biased region" description="Basic and acidic residues" evidence="1">
    <location>
        <begin position="232"/>
        <end position="270"/>
    </location>
</feature>
<feature type="domain" description="FAM194 C-terminal" evidence="2">
    <location>
        <begin position="644"/>
        <end position="752"/>
    </location>
</feature>
<evidence type="ECO:0000313" key="3">
    <source>
        <dbReference type="EMBL" id="KZC05228.1"/>
    </source>
</evidence>
<feature type="compositionally biased region" description="Basic and acidic residues" evidence="1">
    <location>
        <begin position="370"/>
        <end position="387"/>
    </location>
</feature>
<feature type="compositionally biased region" description="Basic and acidic residues" evidence="1">
    <location>
        <begin position="288"/>
        <end position="301"/>
    </location>
</feature>
<feature type="compositionally biased region" description="Basic and acidic residues" evidence="1">
    <location>
        <begin position="321"/>
        <end position="340"/>
    </location>
</feature>
<feature type="compositionally biased region" description="Basic and acidic residues" evidence="1">
    <location>
        <begin position="413"/>
        <end position="446"/>
    </location>
</feature>
<dbReference type="Proteomes" id="UP000076502">
    <property type="component" value="Unassembled WGS sequence"/>
</dbReference>
<evidence type="ECO:0000256" key="1">
    <source>
        <dbReference type="SAM" id="MobiDB-lite"/>
    </source>
</evidence>
<keyword evidence="4" id="KW-1185">Reference proteome</keyword>
<reference evidence="3 4" key="1">
    <citation type="submission" date="2015-07" db="EMBL/GenBank/DDBJ databases">
        <title>The genome of Dufourea novaeangliae.</title>
        <authorList>
            <person name="Pan H."/>
            <person name="Kapheim K."/>
        </authorList>
    </citation>
    <scope>NUCLEOTIDE SEQUENCE [LARGE SCALE GENOMIC DNA]</scope>
    <source>
        <strain evidence="3">0120121106</strain>
        <tissue evidence="3">Whole body</tissue>
    </source>
</reference>
<dbReference type="EMBL" id="KQ434786">
    <property type="protein sequence ID" value="KZC05228.1"/>
    <property type="molecule type" value="Genomic_DNA"/>
</dbReference>